<evidence type="ECO:0000259" key="12">
    <source>
        <dbReference type="Pfam" id="PF23387"/>
    </source>
</evidence>
<dbReference type="Pfam" id="PF23387">
    <property type="entry name" value="TPR_IFT80_172"/>
    <property type="match status" value="1"/>
</dbReference>
<dbReference type="SUPFAM" id="SSF82171">
    <property type="entry name" value="DPP6 N-terminal domain-like"/>
    <property type="match status" value="1"/>
</dbReference>
<dbReference type="PROSITE" id="PS50082">
    <property type="entry name" value="WD_REPEATS_2"/>
    <property type="match status" value="1"/>
</dbReference>
<dbReference type="Pfam" id="PF23145">
    <property type="entry name" value="Zf_2nd_IFT121"/>
    <property type="match status" value="1"/>
</dbReference>
<evidence type="ECO:0000259" key="15">
    <source>
        <dbReference type="Pfam" id="PF25768"/>
    </source>
</evidence>
<dbReference type="InterPro" id="IPR036322">
    <property type="entry name" value="WD40_repeat_dom_sf"/>
</dbReference>
<evidence type="ECO:0000259" key="11">
    <source>
        <dbReference type="Pfam" id="PF23145"/>
    </source>
</evidence>
<dbReference type="PANTHER" id="PTHR12764">
    <property type="entry name" value="WD REPEAT DOMAIN-RELATED"/>
    <property type="match status" value="1"/>
</dbReference>
<dbReference type="InterPro" id="IPR056158">
    <property type="entry name" value="Beta-prop_IFT121_2nd"/>
</dbReference>
<evidence type="ECO:0000256" key="8">
    <source>
        <dbReference type="ARBA" id="ARBA00023273"/>
    </source>
</evidence>
<dbReference type="Pfam" id="PF23390">
    <property type="entry name" value="Beta-prop_WDR35_2nd"/>
    <property type="match status" value="1"/>
</dbReference>
<evidence type="ECO:0000256" key="2">
    <source>
        <dbReference type="ARBA" id="ARBA00022490"/>
    </source>
</evidence>
<feature type="domain" description="IFT121-like zinc finger" evidence="11">
    <location>
        <begin position="1136"/>
        <end position="1174"/>
    </location>
</feature>
<evidence type="ECO:0000256" key="7">
    <source>
        <dbReference type="ARBA" id="ARBA00023212"/>
    </source>
</evidence>
<keyword evidence="17" id="KW-1185">Reference proteome</keyword>
<accession>A0AAE0BMB7</accession>
<dbReference type="InterPro" id="IPR056170">
    <property type="entry name" value="Znf_IFT121-like"/>
</dbReference>
<evidence type="ECO:0000259" key="14">
    <source>
        <dbReference type="Pfam" id="PF24797"/>
    </source>
</evidence>
<dbReference type="SMART" id="SM00320">
    <property type="entry name" value="WD40"/>
    <property type="match status" value="5"/>
</dbReference>
<dbReference type="InterPro" id="IPR001680">
    <property type="entry name" value="WD40_rpt"/>
</dbReference>
<keyword evidence="6" id="KW-0969">Cilium</keyword>
<dbReference type="PIRSF" id="PIRSF037536">
    <property type="entry name" value="WD_repeat_p35"/>
    <property type="match status" value="1"/>
</dbReference>
<keyword evidence="8" id="KW-0966">Cell projection</keyword>
<feature type="domain" description="IFT121/TULP4 N-terminal" evidence="14">
    <location>
        <begin position="1"/>
        <end position="331"/>
    </location>
</feature>
<proteinExistence type="predicted"/>
<comment type="subcellular location">
    <subcellularLocation>
        <location evidence="1">Cytoplasm</location>
        <location evidence="1">Cytoskeleton</location>
        <location evidence="1">Cilium basal body</location>
    </subcellularLocation>
</comment>
<feature type="domain" description="IFT121-like TPR repeats" evidence="15">
    <location>
        <begin position="1013"/>
        <end position="1112"/>
    </location>
</feature>
<dbReference type="EMBL" id="LGRX02034208">
    <property type="protein sequence ID" value="KAK3238460.1"/>
    <property type="molecule type" value="Genomic_DNA"/>
</dbReference>
<dbReference type="FunFam" id="1.25.40.470:FF:000004">
    <property type="entry name" value="WD repeat-containing protein 35"/>
    <property type="match status" value="1"/>
</dbReference>
<evidence type="ECO:0000256" key="1">
    <source>
        <dbReference type="ARBA" id="ARBA00004120"/>
    </source>
</evidence>
<dbReference type="GO" id="GO:0030991">
    <property type="term" value="C:intraciliary transport particle A"/>
    <property type="evidence" value="ECO:0007669"/>
    <property type="project" value="TreeGrafter"/>
</dbReference>
<dbReference type="InterPro" id="IPR015943">
    <property type="entry name" value="WD40/YVTN_repeat-like_dom_sf"/>
</dbReference>
<keyword evidence="7" id="KW-0206">Cytoskeleton</keyword>
<dbReference type="InterPro" id="IPR017233">
    <property type="entry name" value="WDR35"/>
</dbReference>
<feature type="domain" description="IFT80/172/WDR35 TPR" evidence="12">
    <location>
        <begin position="686"/>
        <end position="775"/>
    </location>
</feature>
<evidence type="ECO:0000256" key="9">
    <source>
        <dbReference type="PROSITE-ProRule" id="PRU00221"/>
    </source>
</evidence>
<dbReference type="Pfam" id="PF25170">
    <property type="entry name" value="TPR_WDR35"/>
    <property type="match status" value="1"/>
</dbReference>
<dbReference type="Pfam" id="PF25768">
    <property type="entry name" value="TPR_IFT121"/>
    <property type="match status" value="1"/>
</dbReference>
<gene>
    <name evidence="16" type="ORF">CYMTET_51528</name>
</gene>
<feature type="repeat" description="WD" evidence="9">
    <location>
        <begin position="68"/>
        <end position="99"/>
    </location>
</feature>
<sequence>MFIYLSKKIAIPNGVKLKCVSWNSEQGWIACGGDNGLLKVLKLESGTPKDPKSKMAPASSNLSMNQTLEGHNGSVMVVNWNENYRKLTTSDQYGLIIVWMLHKGMWFEEMINNRNKSVVRDMKWTADGQKICIVYEDGAVIVGSVDGNRLWGKELSLQLALVEWSPDGRLILFCTVQGECHIYDCNGNAVSKLPLYCMEGCSGTANIVGIDWYDGLDGSTDPNAPTLALGLDNGRVQLMRGETDEKAVLIDTGLRATRISWNTSGQVLAVAGSQTTGELREASMVQFYSHTGQHLRTLRVPGSGINALSWEGGGLRIALAVDSYIYFANIRPDYKWGYFGSTLVYAFNKPDRAEHCVMFWDTKSNDRYAKYVKKLINIRACGEYCVLSTKGEEAGQYILILCNAIGSPVDSKYIETEPTFMTMTQYHVIVASEEVVYIWQYRTPVAKLTSVDVDGTASMRRKDGRERVFHIDDKVIHDEPATASEKLRAPSNSTNDPVCAICASDKCLLLGRESGIVNRYSLPHLSVENTYVLRCRPQVMELNSNSSRMSIIDINGVLTFFDLQAKGPESGTMGEHLPFERKDAWDMRWSDDNPELFAIMEKTRMYIFRGMEPEEPILSNGFLCEFSDLQIRAVLLDDVMRTPDHPDKDYFLDFETKSLRDTRHILSNIGINDAYQFIEDNSHPRLWRILAEYALEQLDFTIADKAFVRCADYQGIQFVKRLQLLDDKAKQHAEVAAYFKRFDEAETIYRDIDRMDLAIEMRMRLGDWFKVEKLAGSGASDDSLLLLAWNKIGDYYSDRQKWNKAVAYYAQAKNTERLVECFYVLEDYTGLENLINTLPDAHPLLCNIGRKFMSVGLCEHAVIAFQKGADIKAAIDCCVLLNQWDQAVELAEKNDFGQIEAVLSKYANYLLEKQKPLQAVELYRKAQHHTEAAKLLSKMATEAAALKVQPLRTKKLYVLAAMEVERFRKKALNVDVMMTHDSTYTSKTMAAQTLDGLMTLDQASSSSGDTNMENAWHGAEAFHFWLLAHRQLYDGDFDGARRTSLLLQEFEDVLDPVDIHSFIALASFYSKYYGKCSKAFIKLESSSAIPSEKQEQFAELAISIFTKHPPQDPSSKGGRKGKEAKGGHHGKIAQTVCVASGKEVSGESMMRCKHCKHVMINTELRGSNFCPLCHGGISESLGGMGGEGGPGSLYPLPIYEDTGLE</sequence>
<dbReference type="Proteomes" id="UP001190700">
    <property type="component" value="Unassembled WGS sequence"/>
</dbReference>
<keyword evidence="5" id="KW-0970">Cilium biogenesis/degradation</keyword>
<dbReference type="GO" id="GO:0035721">
    <property type="term" value="P:intraciliary retrograde transport"/>
    <property type="evidence" value="ECO:0007669"/>
    <property type="project" value="TreeGrafter"/>
</dbReference>
<reference evidence="16 17" key="1">
    <citation type="journal article" date="2015" name="Genome Biol. Evol.">
        <title>Comparative Genomics of a Bacterivorous Green Alga Reveals Evolutionary Causalities and Consequences of Phago-Mixotrophic Mode of Nutrition.</title>
        <authorList>
            <person name="Burns J.A."/>
            <person name="Paasch A."/>
            <person name="Narechania A."/>
            <person name="Kim E."/>
        </authorList>
    </citation>
    <scope>NUCLEOTIDE SEQUENCE [LARGE SCALE GENOMIC DNA]</scope>
    <source>
        <strain evidence="16 17">PLY_AMNH</strain>
    </source>
</reference>
<organism evidence="16 17">
    <name type="scientific">Cymbomonas tetramitiformis</name>
    <dbReference type="NCBI Taxonomy" id="36881"/>
    <lineage>
        <taxon>Eukaryota</taxon>
        <taxon>Viridiplantae</taxon>
        <taxon>Chlorophyta</taxon>
        <taxon>Pyramimonadophyceae</taxon>
        <taxon>Pyramimonadales</taxon>
        <taxon>Pyramimonadaceae</taxon>
        <taxon>Cymbomonas</taxon>
    </lineage>
</organism>
<evidence type="ECO:0000256" key="3">
    <source>
        <dbReference type="ARBA" id="ARBA00022574"/>
    </source>
</evidence>
<dbReference type="AlphaFoldDB" id="A0AAE0BMB7"/>
<dbReference type="InterPro" id="IPR039857">
    <property type="entry name" value="Ift122/121"/>
</dbReference>
<dbReference type="SUPFAM" id="SSF50978">
    <property type="entry name" value="WD40 repeat-like"/>
    <property type="match status" value="1"/>
</dbReference>
<keyword evidence="4" id="KW-0677">Repeat</keyword>
<evidence type="ECO:0000313" key="17">
    <source>
        <dbReference type="Proteomes" id="UP001190700"/>
    </source>
</evidence>
<protein>
    <submittedName>
        <fullName evidence="16">WD repeat-containing protein 35</fullName>
    </submittedName>
</protein>
<evidence type="ECO:0000259" key="13">
    <source>
        <dbReference type="Pfam" id="PF23390"/>
    </source>
</evidence>
<dbReference type="Gene3D" id="1.25.40.470">
    <property type="match status" value="1"/>
</dbReference>
<feature type="domain" description="IFT121 second beta-propeller" evidence="13">
    <location>
        <begin position="336"/>
        <end position="655"/>
    </location>
</feature>
<dbReference type="InterPro" id="IPR057979">
    <property type="entry name" value="TPR_IFT121"/>
</dbReference>
<dbReference type="Gene3D" id="2.130.10.10">
    <property type="entry name" value="YVTN repeat-like/Quinoprotein amine dehydrogenase"/>
    <property type="match status" value="2"/>
</dbReference>
<evidence type="ECO:0000256" key="4">
    <source>
        <dbReference type="ARBA" id="ARBA00022737"/>
    </source>
</evidence>
<dbReference type="PANTHER" id="PTHR12764:SF5">
    <property type="entry name" value="LD29485P"/>
    <property type="match status" value="1"/>
</dbReference>
<dbReference type="InterPro" id="IPR056159">
    <property type="entry name" value="Beta-prop_IFT121_TULP_N"/>
</dbReference>
<evidence type="ECO:0000256" key="5">
    <source>
        <dbReference type="ARBA" id="ARBA00022794"/>
    </source>
</evidence>
<name>A0AAE0BMB7_9CHLO</name>
<dbReference type="Pfam" id="PF24797">
    <property type="entry name" value="Beta-prop_WDR35_TULP_N"/>
    <property type="match status" value="1"/>
</dbReference>
<dbReference type="GO" id="GO:0097730">
    <property type="term" value="C:non-motile cilium"/>
    <property type="evidence" value="ECO:0007669"/>
    <property type="project" value="TreeGrafter"/>
</dbReference>
<comment type="caution">
    <text evidence="16">The sequence shown here is derived from an EMBL/GenBank/DDBJ whole genome shotgun (WGS) entry which is preliminary data.</text>
</comment>
<evidence type="ECO:0000256" key="10">
    <source>
        <dbReference type="SAM" id="MobiDB-lite"/>
    </source>
</evidence>
<keyword evidence="2" id="KW-0963">Cytoplasm</keyword>
<evidence type="ECO:0000313" key="16">
    <source>
        <dbReference type="EMBL" id="KAK3238460.1"/>
    </source>
</evidence>
<dbReference type="InterPro" id="IPR057361">
    <property type="entry name" value="TPR_WDR35"/>
</dbReference>
<evidence type="ECO:0000256" key="6">
    <source>
        <dbReference type="ARBA" id="ARBA00023069"/>
    </source>
</evidence>
<dbReference type="GO" id="GO:1905515">
    <property type="term" value="P:non-motile cilium assembly"/>
    <property type="evidence" value="ECO:0007669"/>
    <property type="project" value="TreeGrafter"/>
</dbReference>
<dbReference type="GO" id="GO:0061512">
    <property type="term" value="P:protein localization to cilium"/>
    <property type="evidence" value="ECO:0007669"/>
    <property type="project" value="TreeGrafter"/>
</dbReference>
<keyword evidence="3 9" id="KW-0853">WD repeat</keyword>
<feature type="region of interest" description="Disordered" evidence="10">
    <location>
        <begin position="1107"/>
        <end position="1129"/>
    </location>
</feature>
<dbReference type="InterPro" id="IPR056157">
    <property type="entry name" value="TPR_IFT80_172_dom"/>
</dbReference>